<dbReference type="PRINTS" id="PR00947">
    <property type="entry name" value="CUTICLE"/>
</dbReference>
<keyword evidence="5" id="KW-1185">Reference proteome</keyword>
<comment type="caution">
    <text evidence="4">The sequence shown here is derived from an EMBL/GenBank/DDBJ whole genome shotgun (WGS) entry which is preliminary data.</text>
</comment>
<dbReference type="AlphaFoldDB" id="A0A226E0B8"/>
<keyword evidence="1 2" id="KW-0193">Cuticle</keyword>
<organism evidence="4 5">
    <name type="scientific">Folsomia candida</name>
    <name type="common">Springtail</name>
    <dbReference type="NCBI Taxonomy" id="158441"/>
    <lineage>
        <taxon>Eukaryota</taxon>
        <taxon>Metazoa</taxon>
        <taxon>Ecdysozoa</taxon>
        <taxon>Arthropoda</taxon>
        <taxon>Hexapoda</taxon>
        <taxon>Collembola</taxon>
        <taxon>Entomobryomorpha</taxon>
        <taxon>Isotomoidea</taxon>
        <taxon>Isotomidae</taxon>
        <taxon>Proisotominae</taxon>
        <taxon>Folsomia</taxon>
    </lineage>
</organism>
<evidence type="ECO:0000313" key="4">
    <source>
        <dbReference type="EMBL" id="OXA51172.1"/>
    </source>
</evidence>
<evidence type="ECO:0000313" key="5">
    <source>
        <dbReference type="Proteomes" id="UP000198287"/>
    </source>
</evidence>
<feature type="signal peptide" evidence="3">
    <location>
        <begin position="1"/>
        <end position="16"/>
    </location>
</feature>
<accession>A0A226E0B8</accession>
<reference evidence="4 5" key="1">
    <citation type="submission" date="2015-12" db="EMBL/GenBank/DDBJ databases">
        <title>The genome of Folsomia candida.</title>
        <authorList>
            <person name="Faddeeva A."/>
            <person name="Derks M.F."/>
            <person name="Anvar Y."/>
            <person name="Smit S."/>
            <person name="Van Straalen N."/>
            <person name="Roelofs D."/>
        </authorList>
    </citation>
    <scope>NUCLEOTIDE SEQUENCE [LARGE SCALE GENOMIC DNA]</scope>
    <source>
        <strain evidence="4 5">VU population</strain>
        <tissue evidence="4">Whole body</tissue>
    </source>
</reference>
<sequence length="103" mass="10919">MLKIVLLAALVAITVAAPQGDVAIVRSENDNQGDGNFNWAFETSDGTKVEQSGALKAGPLEDGTNGEFQTMKGSYSSVAADGRNIIVTYEADERGYRAKTTYA</sequence>
<protein>
    <submittedName>
        <fullName evidence="4">Endocuticle structural glycoprotein SgAbd-1</fullName>
    </submittedName>
</protein>
<dbReference type="GO" id="GO:0008010">
    <property type="term" value="F:structural constituent of chitin-based larval cuticle"/>
    <property type="evidence" value="ECO:0007669"/>
    <property type="project" value="TreeGrafter"/>
</dbReference>
<dbReference type="InterPro" id="IPR050468">
    <property type="entry name" value="Cuticle_Struct_Prot"/>
</dbReference>
<dbReference type="OMA" id="DGFHPTI"/>
<evidence type="ECO:0000256" key="3">
    <source>
        <dbReference type="SAM" id="SignalP"/>
    </source>
</evidence>
<dbReference type="EMBL" id="LNIX01000008">
    <property type="protein sequence ID" value="OXA51172.1"/>
    <property type="molecule type" value="Genomic_DNA"/>
</dbReference>
<dbReference type="Proteomes" id="UP000198287">
    <property type="component" value="Unassembled WGS sequence"/>
</dbReference>
<feature type="chain" id="PRO_5012578755" evidence="3">
    <location>
        <begin position="17"/>
        <end position="103"/>
    </location>
</feature>
<dbReference type="InterPro" id="IPR000618">
    <property type="entry name" value="Insect_cuticle"/>
</dbReference>
<keyword evidence="3" id="KW-0732">Signal</keyword>
<evidence type="ECO:0000256" key="1">
    <source>
        <dbReference type="ARBA" id="ARBA00022460"/>
    </source>
</evidence>
<name>A0A226E0B8_FOLCA</name>
<gene>
    <name evidence="4" type="ORF">Fcan01_14046</name>
</gene>
<dbReference type="OrthoDB" id="6761795at2759"/>
<dbReference type="PROSITE" id="PS00233">
    <property type="entry name" value="CHIT_BIND_RR_1"/>
    <property type="match status" value="1"/>
</dbReference>
<dbReference type="Pfam" id="PF00379">
    <property type="entry name" value="Chitin_bind_4"/>
    <property type="match status" value="1"/>
</dbReference>
<dbReference type="GO" id="GO:0062129">
    <property type="term" value="C:chitin-based extracellular matrix"/>
    <property type="evidence" value="ECO:0007669"/>
    <property type="project" value="TreeGrafter"/>
</dbReference>
<dbReference type="InterPro" id="IPR031311">
    <property type="entry name" value="CHIT_BIND_RR_consensus"/>
</dbReference>
<dbReference type="PROSITE" id="PS51155">
    <property type="entry name" value="CHIT_BIND_RR_2"/>
    <property type="match status" value="1"/>
</dbReference>
<proteinExistence type="predicted"/>
<dbReference type="PANTHER" id="PTHR10380:SF173">
    <property type="entry name" value="CUTICULAR PROTEIN 47EF, ISOFORM C-RELATED"/>
    <property type="match status" value="1"/>
</dbReference>
<evidence type="ECO:0000256" key="2">
    <source>
        <dbReference type="PROSITE-ProRule" id="PRU00497"/>
    </source>
</evidence>
<dbReference type="STRING" id="158441.A0A226E0B8"/>
<dbReference type="PANTHER" id="PTHR10380">
    <property type="entry name" value="CUTICLE PROTEIN"/>
    <property type="match status" value="1"/>
</dbReference>